<evidence type="ECO:0000256" key="2">
    <source>
        <dbReference type="ARBA" id="ARBA00023239"/>
    </source>
</evidence>
<dbReference type="CDD" id="cd06558">
    <property type="entry name" value="crotonase-like"/>
    <property type="match status" value="1"/>
</dbReference>
<reference evidence="4 5" key="1">
    <citation type="submission" date="2016-10" db="EMBL/GenBank/DDBJ databases">
        <authorList>
            <person name="de Groot N.N."/>
        </authorList>
    </citation>
    <scope>NUCLEOTIDE SEQUENCE [LARGE SCALE GENOMIC DNA]</scope>
    <source>
        <strain evidence="4 5">CGMCC 4.2026</strain>
    </source>
</reference>
<evidence type="ECO:0000313" key="5">
    <source>
        <dbReference type="Proteomes" id="UP000181951"/>
    </source>
</evidence>
<proteinExistence type="inferred from homology"/>
<dbReference type="Proteomes" id="UP000181951">
    <property type="component" value="Unassembled WGS sequence"/>
</dbReference>
<dbReference type="Gene3D" id="1.10.12.10">
    <property type="entry name" value="Lyase 2-enoyl-coa Hydratase, Chain A, domain 2"/>
    <property type="match status" value="1"/>
</dbReference>
<dbReference type="Gene3D" id="3.90.226.10">
    <property type="entry name" value="2-enoyl-CoA Hydratase, Chain A, domain 1"/>
    <property type="match status" value="1"/>
</dbReference>
<dbReference type="GO" id="GO:0016829">
    <property type="term" value="F:lyase activity"/>
    <property type="evidence" value="ECO:0007669"/>
    <property type="project" value="UniProtKB-KW"/>
</dbReference>
<dbReference type="AlphaFoldDB" id="A0A1H8T430"/>
<dbReference type="InterPro" id="IPR014748">
    <property type="entry name" value="Enoyl-CoA_hydra_C"/>
</dbReference>
<dbReference type="PANTHER" id="PTHR11941">
    <property type="entry name" value="ENOYL-COA HYDRATASE-RELATED"/>
    <property type="match status" value="1"/>
</dbReference>
<comment type="similarity">
    <text evidence="1">Belongs to the enoyl-CoA hydratase/isomerase family.</text>
</comment>
<sequence>MADPTAPGRSVSGHGAAEAAGTGGTASGPVPAGTTGTPGLHVATGDGTATVTISNPARRNAMTLAMWRSVPVLLDALAADPTVRALVLTGDGDTFCAGADIAELSGPEGPRGAQAAAVAAEEALAAFPKPTIAAIRGYCVGGGCQLAAACDLRFAAEGARFGVTPARLGLVYPASSTRRLAALAGPSTAKFLLFSAELIDHERALRTGLVDEVLPAADLDRRVREFTGVLRSRSQLTQAAAKEFTAAEPGAERLAHWVAEAAASGDAAEGAAAFLERRAPLFTWSPAKG</sequence>
<gene>
    <name evidence="4" type="ORF">SAMN05216267_104751</name>
</gene>
<name>A0A1H8T430_9ACTN</name>
<keyword evidence="2" id="KW-0456">Lyase</keyword>
<evidence type="ECO:0000313" key="4">
    <source>
        <dbReference type="EMBL" id="SEO85394.1"/>
    </source>
</evidence>
<accession>A0A1H8T430</accession>
<evidence type="ECO:0000256" key="3">
    <source>
        <dbReference type="SAM" id="MobiDB-lite"/>
    </source>
</evidence>
<dbReference type="InterPro" id="IPR029045">
    <property type="entry name" value="ClpP/crotonase-like_dom_sf"/>
</dbReference>
<evidence type="ECO:0000256" key="1">
    <source>
        <dbReference type="ARBA" id="ARBA00005254"/>
    </source>
</evidence>
<dbReference type="EMBL" id="FODD01000047">
    <property type="protein sequence ID" value="SEO85394.1"/>
    <property type="molecule type" value="Genomic_DNA"/>
</dbReference>
<dbReference type="SUPFAM" id="SSF52096">
    <property type="entry name" value="ClpP/crotonase"/>
    <property type="match status" value="1"/>
</dbReference>
<dbReference type="STRING" id="310780.SAMN05216267_104751"/>
<feature type="compositionally biased region" description="Low complexity" evidence="3">
    <location>
        <begin position="27"/>
        <end position="39"/>
    </location>
</feature>
<organism evidence="4 5">
    <name type="scientific">Actinacidiphila rubida</name>
    <dbReference type="NCBI Taxonomy" id="310780"/>
    <lineage>
        <taxon>Bacteria</taxon>
        <taxon>Bacillati</taxon>
        <taxon>Actinomycetota</taxon>
        <taxon>Actinomycetes</taxon>
        <taxon>Kitasatosporales</taxon>
        <taxon>Streptomycetaceae</taxon>
        <taxon>Actinacidiphila</taxon>
    </lineage>
</organism>
<dbReference type="GO" id="GO:0006635">
    <property type="term" value="P:fatty acid beta-oxidation"/>
    <property type="evidence" value="ECO:0007669"/>
    <property type="project" value="TreeGrafter"/>
</dbReference>
<protein>
    <submittedName>
        <fullName evidence="4">Enoyl-CoA hydratase/carnithine racemase</fullName>
    </submittedName>
</protein>
<dbReference type="PANTHER" id="PTHR11941:SF127">
    <property type="entry name" value="ENOYL-COA HYDRATASE ECHA18 (ENOYL HYDRASE) (UNSATURATED ACYL-COA HYDRATASE) (CROTONASE)-RELATED"/>
    <property type="match status" value="1"/>
</dbReference>
<keyword evidence="5" id="KW-1185">Reference proteome</keyword>
<feature type="region of interest" description="Disordered" evidence="3">
    <location>
        <begin position="1"/>
        <end position="47"/>
    </location>
</feature>
<dbReference type="OrthoDB" id="4608673at2"/>
<dbReference type="InterPro" id="IPR001753">
    <property type="entry name" value="Enoyl-CoA_hydra/iso"/>
</dbReference>
<dbReference type="Pfam" id="PF00378">
    <property type="entry name" value="ECH_1"/>
    <property type="match status" value="1"/>
</dbReference>
<dbReference type="RefSeq" id="WP_079176266.1">
    <property type="nucleotide sequence ID" value="NZ_FODD01000047.1"/>
</dbReference>